<dbReference type="PANTHER" id="PTHR30435:SF19">
    <property type="entry name" value="FLAGELLAR BASAL-BODY ROD PROTEIN FLGG"/>
    <property type="match status" value="1"/>
</dbReference>
<evidence type="ECO:0000259" key="5">
    <source>
        <dbReference type="Pfam" id="PF00460"/>
    </source>
</evidence>
<sequence length="246" mass="25706">MDNSTYVSVSLARALQRELDVTANNVANASTAGFKGERVAFDSFVVRGEARQAPVSYVIDRGSYIDARPGSLSQTGNPLDLAVQGSGWLAYRTPDGQTAYGRNGQLTLDAQGGLVTAAGAPVLDRGGAPIAIPPDAAGSVSIAADGTISAQGFGPIAQIGLFDLPDLQSYSRIGGGLLLPPEDAQAPLPDMQSSIVQGAIETSNVEPVLEMTRMLAIQKAYDRATTLIQAEDDRQRSMLQRLGDTA</sequence>
<dbReference type="EMBL" id="QJTE01000002">
    <property type="protein sequence ID" value="PYE84372.1"/>
    <property type="molecule type" value="Genomic_DNA"/>
</dbReference>
<dbReference type="InterPro" id="IPR037925">
    <property type="entry name" value="FlgE/F/G-like"/>
</dbReference>
<evidence type="ECO:0000313" key="8">
    <source>
        <dbReference type="EMBL" id="PYE84372.1"/>
    </source>
</evidence>
<dbReference type="NCBIfam" id="TIGR03506">
    <property type="entry name" value="FlgEFG_subfam"/>
    <property type="match status" value="1"/>
</dbReference>
<comment type="subunit">
    <text evidence="4">The basal body constitutes a major portion of the flagellar organelle and consists of five rings (E,L,P,S, and M) mounted on a central rod. The rod consists of about 26 subunits of FlgG in the distal portion, and FlgB, FlgC and FlgF are thought to build up the proximal portion of the rod with about 6 subunits each.</text>
</comment>
<keyword evidence="9" id="KW-1185">Reference proteome</keyword>
<dbReference type="Pfam" id="PF06429">
    <property type="entry name" value="Flg_bbr_C"/>
    <property type="match status" value="1"/>
</dbReference>
<evidence type="ECO:0000313" key="9">
    <source>
        <dbReference type="Proteomes" id="UP000248311"/>
    </source>
</evidence>
<keyword evidence="8" id="KW-0969">Cilium</keyword>
<reference evidence="8 9" key="1">
    <citation type="submission" date="2018-06" db="EMBL/GenBank/DDBJ databases">
        <title>Genomic Encyclopedia of Type Strains, Phase III (KMG-III): the genomes of soil and plant-associated and newly described type strains.</title>
        <authorList>
            <person name="Whitman W."/>
        </authorList>
    </citation>
    <scope>NUCLEOTIDE SEQUENCE [LARGE SCALE GENOMIC DNA]</scope>
    <source>
        <strain evidence="8 9">CECT 9025</strain>
    </source>
</reference>
<dbReference type="InterPro" id="IPR020013">
    <property type="entry name" value="Flagellar_FlgE/F/G"/>
</dbReference>
<evidence type="ECO:0000259" key="6">
    <source>
        <dbReference type="Pfam" id="PF06429"/>
    </source>
</evidence>
<feature type="domain" description="Flagellar hook protein FlgE/F/G-like D1" evidence="7">
    <location>
        <begin position="82"/>
        <end position="150"/>
    </location>
</feature>
<keyword evidence="8" id="KW-0282">Flagellum</keyword>
<accession>A0A318SS49</accession>
<proteinExistence type="inferred from homology"/>
<comment type="subcellular location">
    <subcellularLocation>
        <location evidence="1 4">Bacterial flagellum basal body</location>
    </subcellularLocation>
</comment>
<dbReference type="GO" id="GO:0071978">
    <property type="term" value="P:bacterial-type flagellum-dependent swarming motility"/>
    <property type="evidence" value="ECO:0007669"/>
    <property type="project" value="TreeGrafter"/>
</dbReference>
<comment type="caution">
    <text evidence="8">The sequence shown here is derived from an EMBL/GenBank/DDBJ whole genome shotgun (WGS) entry which is preliminary data.</text>
</comment>
<dbReference type="PANTHER" id="PTHR30435">
    <property type="entry name" value="FLAGELLAR PROTEIN"/>
    <property type="match status" value="1"/>
</dbReference>
<dbReference type="GO" id="GO:0030694">
    <property type="term" value="C:bacterial-type flagellum basal body, rod"/>
    <property type="evidence" value="ECO:0007669"/>
    <property type="project" value="UniProtKB-UniRule"/>
</dbReference>
<dbReference type="NCBIfam" id="TIGR02490">
    <property type="entry name" value="flgF"/>
    <property type="match status" value="1"/>
</dbReference>
<name>A0A318SS49_9RHOB</name>
<dbReference type="InterPro" id="IPR053967">
    <property type="entry name" value="LlgE_F_G-like_D1"/>
</dbReference>
<protein>
    <recommendedName>
        <fullName evidence="4">Flagellar basal-body rod protein FlgF</fullName>
    </recommendedName>
</protein>
<dbReference type="OrthoDB" id="9804559at2"/>
<dbReference type="InterPro" id="IPR010930">
    <property type="entry name" value="Flg_bb/hook_C_dom"/>
</dbReference>
<evidence type="ECO:0000256" key="2">
    <source>
        <dbReference type="ARBA" id="ARBA00009677"/>
    </source>
</evidence>
<dbReference type="RefSeq" id="WP_110813477.1">
    <property type="nucleotide sequence ID" value="NZ_QJTE01000002.1"/>
</dbReference>
<dbReference type="SUPFAM" id="SSF117143">
    <property type="entry name" value="Flagellar hook protein flgE"/>
    <property type="match status" value="1"/>
</dbReference>
<feature type="domain" description="Flagellar basal-body/hook protein C-terminal" evidence="6">
    <location>
        <begin position="196"/>
        <end position="240"/>
    </location>
</feature>
<gene>
    <name evidence="8" type="ORF">DFP88_102170</name>
</gene>
<keyword evidence="3 4" id="KW-0975">Bacterial flagellum</keyword>
<dbReference type="Pfam" id="PF00460">
    <property type="entry name" value="Flg_bb_rod"/>
    <property type="match status" value="1"/>
</dbReference>
<dbReference type="Proteomes" id="UP000248311">
    <property type="component" value="Unassembled WGS sequence"/>
</dbReference>
<comment type="similarity">
    <text evidence="2 4">Belongs to the flagella basal body rod proteins family.</text>
</comment>
<evidence type="ECO:0000256" key="3">
    <source>
        <dbReference type="ARBA" id="ARBA00023143"/>
    </source>
</evidence>
<dbReference type="InterPro" id="IPR012836">
    <property type="entry name" value="FlgF"/>
</dbReference>
<keyword evidence="8" id="KW-0966">Cell projection</keyword>
<evidence type="ECO:0000256" key="4">
    <source>
        <dbReference type="RuleBase" id="RU362116"/>
    </source>
</evidence>
<evidence type="ECO:0000259" key="7">
    <source>
        <dbReference type="Pfam" id="PF22692"/>
    </source>
</evidence>
<dbReference type="InterPro" id="IPR001444">
    <property type="entry name" value="Flag_bb_rod_N"/>
</dbReference>
<organism evidence="8 9">
    <name type="scientific">Pseudoroseicyclus aestuarii</name>
    <dbReference type="NCBI Taxonomy" id="1795041"/>
    <lineage>
        <taxon>Bacteria</taxon>
        <taxon>Pseudomonadati</taxon>
        <taxon>Pseudomonadota</taxon>
        <taxon>Alphaproteobacteria</taxon>
        <taxon>Rhodobacterales</taxon>
        <taxon>Paracoccaceae</taxon>
        <taxon>Pseudoroseicyclus</taxon>
    </lineage>
</organism>
<dbReference type="AlphaFoldDB" id="A0A318SS49"/>
<dbReference type="Pfam" id="PF22692">
    <property type="entry name" value="LlgE_F_G_D1"/>
    <property type="match status" value="1"/>
</dbReference>
<evidence type="ECO:0000256" key="1">
    <source>
        <dbReference type="ARBA" id="ARBA00004117"/>
    </source>
</evidence>
<feature type="domain" description="Flagellar basal body rod protein N-terminal" evidence="5">
    <location>
        <begin position="7"/>
        <end position="35"/>
    </location>
</feature>